<dbReference type="AlphaFoldDB" id="A0A366LEX2"/>
<feature type="transmembrane region" description="Helical" evidence="1">
    <location>
        <begin position="20"/>
        <end position="42"/>
    </location>
</feature>
<dbReference type="OrthoDB" id="750212at2"/>
<dbReference type="Proteomes" id="UP000252081">
    <property type="component" value="Unassembled WGS sequence"/>
</dbReference>
<evidence type="ECO:0000256" key="1">
    <source>
        <dbReference type="SAM" id="Phobius"/>
    </source>
</evidence>
<accession>A0A366LEX2</accession>
<evidence type="ECO:0000313" key="2">
    <source>
        <dbReference type="EMBL" id="RBQ11824.1"/>
    </source>
</evidence>
<protein>
    <submittedName>
        <fullName evidence="2">Uncharacterized protein</fullName>
    </submittedName>
</protein>
<proteinExistence type="predicted"/>
<keyword evidence="1" id="KW-0472">Membrane</keyword>
<keyword evidence="1" id="KW-1133">Transmembrane helix</keyword>
<dbReference type="EMBL" id="QNQU01000001">
    <property type="protein sequence ID" value="RBQ11824.1"/>
    <property type="molecule type" value="Genomic_DNA"/>
</dbReference>
<keyword evidence="1" id="KW-0812">Transmembrane</keyword>
<name>A0A366LEX2_9SPHI</name>
<gene>
    <name evidence="2" type="ORF">DRW42_00675</name>
</gene>
<sequence>MTTKDKKNSVRLIQKWVSDHPFAFVLGAATGLGLTLGILYLAKRRKFAFNKTASQMLPNLNMERYVFDIPGKDNNKQVIVEGSGECYSVKLNGKFLGTMWQDQENGMQWQTHDKDLQHYLADIAAAFSGAFSRNGYPAILKGTYPQIIQTEWKTDETLEVIISEETEMEVFTTFLEDEAPNLVDFEEHLDLIIKKAGNPYFKIIGIN</sequence>
<evidence type="ECO:0000313" key="3">
    <source>
        <dbReference type="Proteomes" id="UP000252081"/>
    </source>
</evidence>
<dbReference type="RefSeq" id="WP_113946903.1">
    <property type="nucleotide sequence ID" value="NZ_QNQU01000001.1"/>
</dbReference>
<organism evidence="2 3">
    <name type="scientific">Pedobacter miscanthi</name>
    <dbReference type="NCBI Taxonomy" id="2259170"/>
    <lineage>
        <taxon>Bacteria</taxon>
        <taxon>Pseudomonadati</taxon>
        <taxon>Bacteroidota</taxon>
        <taxon>Sphingobacteriia</taxon>
        <taxon>Sphingobacteriales</taxon>
        <taxon>Sphingobacteriaceae</taxon>
        <taxon>Pedobacter</taxon>
    </lineage>
</organism>
<reference evidence="2 3" key="1">
    <citation type="submission" date="2018-07" db="EMBL/GenBank/DDBJ databases">
        <title>A draft genome of a endophytic bacteria, a new species of Pedobacter.</title>
        <authorList>
            <person name="Zhang Z.D."/>
            <person name="Chen Z.J."/>
        </authorList>
    </citation>
    <scope>NUCLEOTIDE SEQUENCE [LARGE SCALE GENOMIC DNA]</scope>
    <source>
        <strain evidence="2 3">RS10</strain>
    </source>
</reference>
<comment type="caution">
    <text evidence="2">The sequence shown here is derived from an EMBL/GenBank/DDBJ whole genome shotgun (WGS) entry which is preliminary data.</text>
</comment>
<keyword evidence="3" id="KW-1185">Reference proteome</keyword>